<keyword evidence="3 7" id="KW-0645">Protease</keyword>
<dbReference type="OMA" id="QINEWIN"/>
<dbReference type="InterPro" id="IPR001254">
    <property type="entry name" value="Trypsin_dom"/>
</dbReference>
<name>A7RL29_NEMVE</name>
<evidence type="ECO:0000256" key="3">
    <source>
        <dbReference type="ARBA" id="ARBA00022670"/>
    </source>
</evidence>
<dbReference type="InterPro" id="IPR050966">
    <property type="entry name" value="Glutamyl_endopeptidase"/>
</dbReference>
<dbReference type="Pfam" id="PF00089">
    <property type="entry name" value="Trypsin"/>
    <property type="match status" value="1"/>
</dbReference>
<dbReference type="InParanoid" id="A7RL29"/>
<dbReference type="GO" id="GO:0004252">
    <property type="term" value="F:serine-type endopeptidase activity"/>
    <property type="evidence" value="ECO:0007669"/>
    <property type="project" value="InterPro"/>
</dbReference>
<proteinExistence type="inferred from homology"/>
<dbReference type="InterPro" id="IPR008256">
    <property type="entry name" value="Peptidase_S1B"/>
</dbReference>
<evidence type="ECO:0000313" key="9">
    <source>
        <dbReference type="EMBL" id="EDO47786.1"/>
    </source>
</evidence>
<dbReference type="EMBL" id="DS469517">
    <property type="protein sequence ID" value="EDO47786.1"/>
    <property type="molecule type" value="Genomic_DNA"/>
</dbReference>
<dbReference type="OrthoDB" id="10037376at2759"/>
<gene>
    <name evidence="9" type="ORF">NEMVEDRAFT_v1g239042</name>
</gene>
<keyword evidence="6 7" id="KW-0720">Serine protease</keyword>
<evidence type="ECO:0000313" key="10">
    <source>
        <dbReference type="Proteomes" id="UP000001593"/>
    </source>
</evidence>
<dbReference type="PROSITE" id="PS00134">
    <property type="entry name" value="TRYPSIN_HIS"/>
    <property type="match status" value="1"/>
</dbReference>
<evidence type="ECO:0000256" key="7">
    <source>
        <dbReference type="RuleBase" id="RU004296"/>
    </source>
</evidence>
<dbReference type="PRINTS" id="PR00839">
    <property type="entry name" value="V8PROTEASE"/>
</dbReference>
<evidence type="ECO:0000256" key="6">
    <source>
        <dbReference type="ARBA" id="ARBA00022825"/>
    </source>
</evidence>
<dbReference type="InterPro" id="IPR009003">
    <property type="entry name" value="Peptidase_S1_PA"/>
</dbReference>
<evidence type="ECO:0000256" key="2">
    <source>
        <dbReference type="ARBA" id="ARBA00008764"/>
    </source>
</evidence>
<keyword evidence="10" id="KW-1185">Reference proteome</keyword>
<dbReference type="PANTHER" id="PTHR15462">
    <property type="entry name" value="SERINE PROTEASE"/>
    <property type="match status" value="1"/>
</dbReference>
<dbReference type="PhylomeDB" id="A7RL29"/>
<keyword evidence="4" id="KW-0732">Signal</keyword>
<feature type="domain" description="Peptidase S1" evidence="8">
    <location>
        <begin position="159"/>
        <end position="257"/>
    </location>
</feature>
<protein>
    <recommendedName>
        <fullName evidence="7">Serine protease</fullName>
        <ecNumber evidence="7">3.4.21.-</ecNumber>
    </recommendedName>
</protein>
<accession>A7RL29</accession>
<comment type="similarity">
    <text evidence="1">Belongs to the peptidase S1 family.</text>
</comment>
<organism evidence="9 10">
    <name type="scientific">Nematostella vectensis</name>
    <name type="common">Starlet sea anemone</name>
    <dbReference type="NCBI Taxonomy" id="45351"/>
    <lineage>
        <taxon>Eukaryota</taxon>
        <taxon>Metazoa</taxon>
        <taxon>Cnidaria</taxon>
        <taxon>Anthozoa</taxon>
        <taxon>Hexacorallia</taxon>
        <taxon>Actiniaria</taxon>
        <taxon>Edwardsiidae</taxon>
        <taxon>Nematostella</taxon>
    </lineage>
</organism>
<dbReference type="Gene3D" id="2.40.10.10">
    <property type="entry name" value="Trypsin-like serine proteases"/>
    <property type="match status" value="2"/>
</dbReference>
<sequence>MILCSTEPQFTNLGWRWAEENASIPSSHDHEVIEELTTISLNENTSCAEQIEKILNSLPFLDDDLNYETVYANGTRTLTLVRQFSPPWSGEMRAGNTELKGAQRESRSIRRKLRRAQRKHLMKLSANSIIGTDDRTTIGPFRAQMVPYSSTARVSCGRFCPWGCTGVLVGPKHVLTAAHCVANEKPHNLKVGFLQRNGMMNWYSVSRFAMSHKWRKNDIASDYALIVLNSSPGLPAVAMSAVPLSTSTQLSFTAFDNNLTMCMSRCKPLPYSSRDVMVTTCDATKGNSGAGVLAKGAKHGKVLVGMLSASRLQVSLSGQRRVYNVATKLDRKKVKQIKQWLSKFS</sequence>
<evidence type="ECO:0000256" key="5">
    <source>
        <dbReference type="ARBA" id="ARBA00022801"/>
    </source>
</evidence>
<dbReference type="InterPro" id="IPR043504">
    <property type="entry name" value="Peptidase_S1_PA_chymotrypsin"/>
</dbReference>
<dbReference type="Proteomes" id="UP000001593">
    <property type="component" value="Unassembled WGS sequence"/>
</dbReference>
<dbReference type="GO" id="GO:0006508">
    <property type="term" value="P:proteolysis"/>
    <property type="evidence" value="ECO:0007669"/>
    <property type="project" value="UniProtKB-KW"/>
</dbReference>
<reference evidence="9 10" key="1">
    <citation type="journal article" date="2007" name="Science">
        <title>Sea anemone genome reveals ancestral eumetazoan gene repertoire and genomic organization.</title>
        <authorList>
            <person name="Putnam N.H."/>
            <person name="Srivastava M."/>
            <person name="Hellsten U."/>
            <person name="Dirks B."/>
            <person name="Chapman J."/>
            <person name="Salamov A."/>
            <person name="Terry A."/>
            <person name="Shapiro H."/>
            <person name="Lindquist E."/>
            <person name="Kapitonov V.V."/>
            <person name="Jurka J."/>
            <person name="Genikhovich G."/>
            <person name="Grigoriev I.V."/>
            <person name="Lucas S.M."/>
            <person name="Steele R.E."/>
            <person name="Finnerty J.R."/>
            <person name="Technau U."/>
            <person name="Martindale M.Q."/>
            <person name="Rokhsar D.S."/>
        </authorList>
    </citation>
    <scope>NUCLEOTIDE SEQUENCE [LARGE SCALE GENOMIC DNA]</scope>
    <source>
        <strain evidence="10">CH2 X CH6</strain>
    </source>
</reference>
<comment type="similarity">
    <text evidence="2 7">Belongs to the peptidase S1B family.</text>
</comment>
<dbReference type="KEGG" id="nve:5520069"/>
<dbReference type="AlphaFoldDB" id="A7RL29"/>
<dbReference type="SUPFAM" id="SSF50494">
    <property type="entry name" value="Trypsin-like serine proteases"/>
    <property type="match status" value="1"/>
</dbReference>
<evidence type="ECO:0000256" key="4">
    <source>
        <dbReference type="ARBA" id="ARBA00022729"/>
    </source>
</evidence>
<dbReference type="PANTHER" id="PTHR15462:SF8">
    <property type="entry name" value="SERINE PROTEASE"/>
    <property type="match status" value="1"/>
</dbReference>
<dbReference type="InterPro" id="IPR018114">
    <property type="entry name" value="TRYPSIN_HIS"/>
</dbReference>
<keyword evidence="5 7" id="KW-0378">Hydrolase</keyword>
<dbReference type="EC" id="3.4.21.-" evidence="7"/>
<evidence type="ECO:0000256" key="1">
    <source>
        <dbReference type="ARBA" id="ARBA00007664"/>
    </source>
</evidence>
<dbReference type="HOGENOM" id="CLU_055829_0_0_1"/>
<evidence type="ECO:0000259" key="8">
    <source>
        <dbReference type="Pfam" id="PF00089"/>
    </source>
</evidence>